<dbReference type="InterPro" id="IPR001129">
    <property type="entry name" value="Membr-assoc_MAPEG"/>
</dbReference>
<dbReference type="PANTHER" id="PTHR35371">
    <property type="entry name" value="INNER MEMBRANE PROTEIN"/>
    <property type="match status" value="1"/>
</dbReference>
<dbReference type="InterPro" id="IPR023352">
    <property type="entry name" value="MAPEG-like_dom_sf"/>
</dbReference>
<dbReference type="PATRIC" id="fig|1122169.6.peg.879"/>
<name>A0A0W0Z242_9GAMM</name>
<accession>A0A0W0Z242</accession>
<evidence type="ECO:0000256" key="4">
    <source>
        <dbReference type="ARBA" id="ARBA00023136"/>
    </source>
</evidence>
<dbReference type="Proteomes" id="UP000054600">
    <property type="component" value="Unassembled WGS sequence"/>
</dbReference>
<dbReference type="RefSeq" id="WP_018575735.1">
    <property type="nucleotide sequence ID" value="NZ_KB892381.1"/>
</dbReference>
<evidence type="ECO:0000256" key="1">
    <source>
        <dbReference type="ARBA" id="ARBA00004370"/>
    </source>
</evidence>
<reference evidence="6 7" key="1">
    <citation type="submission" date="2015-11" db="EMBL/GenBank/DDBJ databases">
        <title>Genomic analysis of 38 Legionella species identifies large and diverse effector repertoires.</title>
        <authorList>
            <person name="Burstein D."/>
            <person name="Amaro F."/>
            <person name="Zusman T."/>
            <person name="Lifshitz Z."/>
            <person name="Cohen O."/>
            <person name="Gilbert J.A."/>
            <person name="Pupko T."/>
            <person name="Shuman H.A."/>
            <person name="Segal G."/>
        </authorList>
    </citation>
    <scope>NUCLEOTIDE SEQUENCE [LARGE SCALE GENOMIC DNA]</scope>
    <source>
        <strain evidence="6 7">ATCC 49655</strain>
    </source>
</reference>
<dbReference type="PANTHER" id="PTHR35371:SF1">
    <property type="entry name" value="BLR7753 PROTEIN"/>
    <property type="match status" value="1"/>
</dbReference>
<gene>
    <name evidence="6" type="ORF">Lsha_0765</name>
</gene>
<dbReference type="Gene3D" id="1.20.120.550">
    <property type="entry name" value="Membrane associated eicosanoid/glutathione metabolism-like domain"/>
    <property type="match status" value="1"/>
</dbReference>
<evidence type="ECO:0000313" key="6">
    <source>
        <dbReference type="EMBL" id="KTD63213.1"/>
    </source>
</evidence>
<dbReference type="STRING" id="1122169.Lsha_0765"/>
<dbReference type="EMBL" id="LNYW01000026">
    <property type="protein sequence ID" value="KTD63213.1"/>
    <property type="molecule type" value="Genomic_DNA"/>
</dbReference>
<proteinExistence type="predicted"/>
<dbReference type="OrthoDB" id="513661at2"/>
<feature type="transmembrane region" description="Helical" evidence="5">
    <location>
        <begin position="109"/>
        <end position="127"/>
    </location>
</feature>
<dbReference type="eggNOG" id="COG3686">
    <property type="taxonomic scope" value="Bacteria"/>
</dbReference>
<dbReference type="SUPFAM" id="SSF161084">
    <property type="entry name" value="MAPEG domain-like"/>
    <property type="match status" value="1"/>
</dbReference>
<dbReference type="AlphaFoldDB" id="A0A0W0Z242"/>
<keyword evidence="2 5" id="KW-0812">Transmembrane</keyword>
<sequence>MTTLIICLIIAVLLPYLVKIPLSVAMNKAGGYDNHYPREQQGRLQGFGARAAGAHQNCFESLAVFSPAALTAMVTNNLSMTIQYLAIAYIIARIVYIFLYFMDLATLRSTVWIISLVCCVSMLWICIP</sequence>
<evidence type="ECO:0000256" key="5">
    <source>
        <dbReference type="SAM" id="Phobius"/>
    </source>
</evidence>
<comment type="subcellular location">
    <subcellularLocation>
        <location evidence="1">Membrane</location>
    </subcellularLocation>
</comment>
<keyword evidence="4 5" id="KW-0472">Membrane</keyword>
<organism evidence="6 7">
    <name type="scientific">Legionella shakespearei DSM 23087</name>
    <dbReference type="NCBI Taxonomy" id="1122169"/>
    <lineage>
        <taxon>Bacteria</taxon>
        <taxon>Pseudomonadati</taxon>
        <taxon>Pseudomonadota</taxon>
        <taxon>Gammaproteobacteria</taxon>
        <taxon>Legionellales</taxon>
        <taxon>Legionellaceae</taxon>
        <taxon>Legionella</taxon>
    </lineage>
</organism>
<keyword evidence="7" id="KW-1185">Reference proteome</keyword>
<dbReference type="Pfam" id="PF01124">
    <property type="entry name" value="MAPEG"/>
    <property type="match status" value="1"/>
</dbReference>
<keyword evidence="3 5" id="KW-1133">Transmembrane helix</keyword>
<evidence type="ECO:0000256" key="3">
    <source>
        <dbReference type="ARBA" id="ARBA00022989"/>
    </source>
</evidence>
<protein>
    <submittedName>
        <fullName evidence="6">Transmembrane protein</fullName>
    </submittedName>
</protein>
<evidence type="ECO:0000256" key="2">
    <source>
        <dbReference type="ARBA" id="ARBA00022692"/>
    </source>
</evidence>
<evidence type="ECO:0000313" key="7">
    <source>
        <dbReference type="Proteomes" id="UP000054600"/>
    </source>
</evidence>
<comment type="caution">
    <text evidence="6">The sequence shown here is derived from an EMBL/GenBank/DDBJ whole genome shotgun (WGS) entry which is preliminary data.</text>
</comment>
<dbReference type="GO" id="GO:0016020">
    <property type="term" value="C:membrane"/>
    <property type="evidence" value="ECO:0007669"/>
    <property type="project" value="UniProtKB-SubCell"/>
</dbReference>
<feature type="transmembrane region" description="Helical" evidence="5">
    <location>
        <begin position="82"/>
        <end position="102"/>
    </location>
</feature>